<evidence type="ECO:0000313" key="12">
    <source>
        <dbReference type="Proteomes" id="UP000185736"/>
    </source>
</evidence>
<evidence type="ECO:0000256" key="5">
    <source>
        <dbReference type="ARBA" id="ARBA00023066"/>
    </source>
</evidence>
<organism evidence="11 12">
    <name type="scientific">Actinomyces oris</name>
    <dbReference type="NCBI Taxonomy" id="544580"/>
    <lineage>
        <taxon>Bacteria</taxon>
        <taxon>Bacillati</taxon>
        <taxon>Actinomycetota</taxon>
        <taxon>Actinomycetes</taxon>
        <taxon>Actinomycetales</taxon>
        <taxon>Actinomycetaceae</taxon>
        <taxon>Actinomyces</taxon>
    </lineage>
</organism>
<dbReference type="Gene3D" id="3.60.90.10">
    <property type="entry name" value="S-adenosylmethionine decarboxylase"/>
    <property type="match status" value="1"/>
</dbReference>
<evidence type="ECO:0000256" key="6">
    <source>
        <dbReference type="ARBA" id="ARBA00023115"/>
    </source>
</evidence>
<evidence type="ECO:0000256" key="4">
    <source>
        <dbReference type="ARBA" id="ARBA00022813"/>
    </source>
</evidence>
<evidence type="ECO:0000256" key="9">
    <source>
        <dbReference type="ARBA" id="ARBA00023270"/>
    </source>
</evidence>
<keyword evidence="10" id="KW-0670">Pyruvate</keyword>
<evidence type="ECO:0000256" key="7">
    <source>
        <dbReference type="ARBA" id="ARBA00023145"/>
    </source>
</evidence>
<evidence type="ECO:0000256" key="1">
    <source>
        <dbReference type="ARBA" id="ARBA00001928"/>
    </source>
</evidence>
<dbReference type="RefSeq" id="WP_075250274.1">
    <property type="nucleotide sequence ID" value="NZ_MSGO01000065.1"/>
</dbReference>
<evidence type="ECO:0000256" key="3">
    <source>
        <dbReference type="ARBA" id="ARBA00022793"/>
    </source>
</evidence>
<comment type="caution">
    <text evidence="11">The sequence shown here is derived from an EMBL/GenBank/DDBJ whole genome shotgun (WGS) entry which is preliminary data.</text>
</comment>
<keyword evidence="9" id="KW-0704">Schiff base</keyword>
<proteinExistence type="predicted"/>
<dbReference type="InterPro" id="IPR003826">
    <property type="entry name" value="AdoMetDC_fam_prok"/>
</dbReference>
<evidence type="ECO:0000313" key="11">
    <source>
        <dbReference type="EMBL" id="OLL13587.1"/>
    </source>
</evidence>
<gene>
    <name evidence="11" type="ORF">BKH32_12225</name>
</gene>
<keyword evidence="5" id="KW-0745">Spermidine biosynthesis</keyword>
<dbReference type="PANTHER" id="PTHR33866">
    <property type="entry name" value="S-ADENOSYLMETHIONINE DECARBOXYLASE PROENZYME"/>
    <property type="match status" value="1"/>
</dbReference>
<dbReference type="GO" id="GO:0004014">
    <property type="term" value="F:adenosylmethionine decarboxylase activity"/>
    <property type="evidence" value="ECO:0007669"/>
    <property type="project" value="InterPro"/>
</dbReference>
<dbReference type="Proteomes" id="UP000185736">
    <property type="component" value="Unassembled WGS sequence"/>
</dbReference>
<keyword evidence="4" id="KW-0068">Autocatalytic cleavage</keyword>
<keyword evidence="3" id="KW-0210">Decarboxylase</keyword>
<dbReference type="PANTHER" id="PTHR33866:SF2">
    <property type="entry name" value="S-ADENOSYLMETHIONINE DECARBOXYLASE PROENZYME"/>
    <property type="match status" value="1"/>
</dbReference>
<comment type="cofactor">
    <cofactor evidence="1">
        <name>pyruvate</name>
        <dbReference type="ChEBI" id="CHEBI:15361"/>
    </cofactor>
</comment>
<dbReference type="InterPro" id="IPR016067">
    <property type="entry name" value="S-AdoMet_deCO2ase_core"/>
</dbReference>
<keyword evidence="8" id="KW-0456">Lyase</keyword>
<dbReference type="GO" id="GO:0005829">
    <property type="term" value="C:cytosol"/>
    <property type="evidence" value="ECO:0007669"/>
    <property type="project" value="TreeGrafter"/>
</dbReference>
<dbReference type="SUPFAM" id="SSF56276">
    <property type="entry name" value="S-adenosylmethionine decarboxylase"/>
    <property type="match status" value="1"/>
</dbReference>
<keyword evidence="6" id="KW-0620">Polyamine biosynthesis</keyword>
<dbReference type="GO" id="GO:0008295">
    <property type="term" value="P:spermidine biosynthetic process"/>
    <property type="evidence" value="ECO:0007669"/>
    <property type="project" value="UniProtKB-KW"/>
</dbReference>
<protein>
    <submittedName>
        <fullName evidence="11">S-adenosylmethionine decarboxylase</fullName>
    </submittedName>
</protein>
<name>A0A1Q8HXK9_9ACTO</name>
<dbReference type="EMBL" id="MSGO01000065">
    <property type="protein sequence ID" value="OLL13587.1"/>
    <property type="molecule type" value="Genomic_DNA"/>
</dbReference>
<reference evidence="11 12" key="1">
    <citation type="submission" date="2016-12" db="EMBL/GenBank/DDBJ databases">
        <title>Genomic comparison of strains in the 'Actinomyces naeslundii' group.</title>
        <authorList>
            <person name="Mughal S.R."/>
            <person name="Do T."/>
            <person name="Gilbert S.C."/>
            <person name="Witherden E.A."/>
            <person name="Didelot X."/>
            <person name="Beighton D."/>
        </authorList>
    </citation>
    <scope>NUCLEOTIDE SEQUENCE [LARGE SCALE GENOMIC DNA]</scope>
    <source>
        <strain evidence="11 12">S64C</strain>
    </source>
</reference>
<keyword evidence="2" id="KW-0949">S-adenosyl-L-methionine</keyword>
<sequence>MSAVSLCSVSYKISGAEPYALNDLSTVESILLGAAETAGLTAVSSAHHRFEPQGLSAVIILSESHIAAHTWPESGTGYVTLTSCRTLTPVQIEAVGELVRRRLRAQQVTSSGITL</sequence>
<dbReference type="AlphaFoldDB" id="A0A1Q8HXK9"/>
<evidence type="ECO:0000256" key="8">
    <source>
        <dbReference type="ARBA" id="ARBA00023239"/>
    </source>
</evidence>
<keyword evidence="7" id="KW-0865">Zymogen</keyword>
<evidence type="ECO:0000256" key="10">
    <source>
        <dbReference type="ARBA" id="ARBA00023317"/>
    </source>
</evidence>
<evidence type="ECO:0000256" key="2">
    <source>
        <dbReference type="ARBA" id="ARBA00022691"/>
    </source>
</evidence>
<dbReference type="Pfam" id="PF02675">
    <property type="entry name" value="AdoMet_dc"/>
    <property type="match status" value="1"/>
</dbReference>
<accession>A0A1Q8HXK9</accession>